<dbReference type="CDD" id="cd00201">
    <property type="entry name" value="WW"/>
    <property type="match status" value="1"/>
</dbReference>
<dbReference type="EMBL" id="CAKKNE010000006">
    <property type="protein sequence ID" value="CAH0378589.1"/>
    <property type="molecule type" value="Genomic_DNA"/>
</dbReference>
<dbReference type="AlphaFoldDB" id="A0A8J2SZ55"/>
<dbReference type="Pfam" id="PF13202">
    <property type="entry name" value="EF-hand_5"/>
    <property type="match status" value="2"/>
</dbReference>
<evidence type="ECO:0000259" key="6">
    <source>
        <dbReference type="PROSITE" id="PS50020"/>
    </source>
</evidence>
<keyword evidence="3" id="KW-0106">Calcium</keyword>
<dbReference type="PROSITE" id="PS50020">
    <property type="entry name" value="WW_DOMAIN_2"/>
    <property type="match status" value="1"/>
</dbReference>
<dbReference type="OrthoDB" id="191686at2759"/>
<dbReference type="InterPro" id="IPR001202">
    <property type="entry name" value="WW_dom"/>
</dbReference>
<evidence type="ECO:0000256" key="3">
    <source>
        <dbReference type="ARBA" id="ARBA00022837"/>
    </source>
</evidence>
<dbReference type="Proteomes" id="UP000789595">
    <property type="component" value="Unassembled WGS sequence"/>
</dbReference>
<evidence type="ECO:0000313" key="8">
    <source>
        <dbReference type="EMBL" id="CAH0378589.1"/>
    </source>
</evidence>
<organism evidence="8 9">
    <name type="scientific">Pelagomonas calceolata</name>
    <dbReference type="NCBI Taxonomy" id="35677"/>
    <lineage>
        <taxon>Eukaryota</taxon>
        <taxon>Sar</taxon>
        <taxon>Stramenopiles</taxon>
        <taxon>Ochrophyta</taxon>
        <taxon>Pelagophyceae</taxon>
        <taxon>Pelagomonadales</taxon>
        <taxon>Pelagomonadaceae</taxon>
        <taxon>Pelagomonas</taxon>
    </lineage>
</organism>
<feature type="region of interest" description="Disordered" evidence="5">
    <location>
        <begin position="703"/>
        <end position="745"/>
    </location>
</feature>
<evidence type="ECO:0000256" key="5">
    <source>
        <dbReference type="SAM" id="MobiDB-lite"/>
    </source>
</evidence>
<evidence type="ECO:0000256" key="4">
    <source>
        <dbReference type="SAM" id="Coils"/>
    </source>
</evidence>
<keyword evidence="2" id="KW-0677">Repeat</keyword>
<feature type="domain" description="EF-hand" evidence="7">
    <location>
        <begin position="138"/>
        <end position="173"/>
    </location>
</feature>
<gene>
    <name evidence="8" type="ORF">PECAL_6P01800</name>
</gene>
<evidence type="ECO:0000256" key="2">
    <source>
        <dbReference type="ARBA" id="ARBA00022737"/>
    </source>
</evidence>
<reference evidence="8" key="1">
    <citation type="submission" date="2021-11" db="EMBL/GenBank/DDBJ databases">
        <authorList>
            <consortium name="Genoscope - CEA"/>
            <person name="William W."/>
        </authorList>
    </citation>
    <scope>NUCLEOTIDE SEQUENCE</scope>
</reference>
<feature type="compositionally biased region" description="Basic and acidic residues" evidence="5">
    <location>
        <begin position="731"/>
        <end position="745"/>
    </location>
</feature>
<feature type="domain" description="WW" evidence="6">
    <location>
        <begin position="518"/>
        <end position="546"/>
    </location>
</feature>
<keyword evidence="9" id="KW-1185">Reference proteome</keyword>
<proteinExistence type="predicted"/>
<dbReference type="PROSITE" id="PS00018">
    <property type="entry name" value="EF_HAND_1"/>
    <property type="match status" value="3"/>
</dbReference>
<dbReference type="InterPro" id="IPR018247">
    <property type="entry name" value="EF_Hand_1_Ca_BS"/>
</dbReference>
<name>A0A8J2SZ55_9STRA</name>
<evidence type="ECO:0000256" key="1">
    <source>
        <dbReference type="ARBA" id="ARBA00022723"/>
    </source>
</evidence>
<sequence length="745" mass="88624">MVRLGGQSGVGRACDAIKRRAKKLLKKFGVVQDEHKTRRYLGGMRPDKYYDSVIWRDLGETLQILGFTYDSGFDVFSAFIDIDDDNSGEVGVSEFHKWLGFPATKFSERVFGILDMDGSGQLDFREFMIGVWNWNTYDATGITKLAFNTMDVDQKGAIDLHEADAMLRMVYASRKADPLLLTQIDINGDGEVSMEELQQTVEEDNSVLAPAFQLQRMLRQRILGVRYWEQETLRRQTYFAGYDSGTTTSWDAIRDILAIKHRERLEEEERQRRLKEMEEEQRRQEKLQKELKFKEEMAARKAKRAEEKRRRLETPEIRAAREAREELEKCSAERDEECIYADLARRLDLRERYWTAFETWIRCQRVVEQMKCDKKLRLAVGPDVQIKVDEDIVTAEGYQDLKREVLVLYTMEHSDYLYQRDWCGDAWFASLMIRPPVDEFDDAYEPTWVARQSIKFAKPWTKKRLAKKARELMVDDLREREELRVQEENEEHMQKFEDDCRKRRNEEIGGYGKPRSRWERLWDADEGKPYWHQWETRESVWDKPCVCHVCDSNIPVDDTMCFKCKNKRSEFNQKIYDDNHKKIDYAAFLAAGGVDDESTKQEQQEEVVDVREMDDDDGPPTLYQRYLKKHVVFLKKKMTLTTVQPVIDKVKEKFNDRVDMIYDTYVPAYFKMDKRDYEIRRRRWREWRQKWIKRMGLAARPKRKVMPWHEQDEEDEDGLRRSRPSLAAQRRSFEETGFKGGRGDD</sequence>
<dbReference type="PROSITE" id="PS50222">
    <property type="entry name" value="EF_HAND_2"/>
    <property type="match status" value="1"/>
</dbReference>
<dbReference type="GO" id="GO:0005509">
    <property type="term" value="F:calcium ion binding"/>
    <property type="evidence" value="ECO:0007669"/>
    <property type="project" value="InterPro"/>
</dbReference>
<dbReference type="SMART" id="SM00054">
    <property type="entry name" value="EFh"/>
    <property type="match status" value="4"/>
</dbReference>
<comment type="caution">
    <text evidence="8">The sequence shown here is derived from an EMBL/GenBank/DDBJ whole genome shotgun (WGS) entry which is preliminary data.</text>
</comment>
<protein>
    <recommendedName>
        <fullName evidence="10">Calmodulin</fullName>
    </recommendedName>
</protein>
<dbReference type="Gene3D" id="1.10.238.10">
    <property type="entry name" value="EF-hand"/>
    <property type="match status" value="1"/>
</dbReference>
<dbReference type="InterPro" id="IPR011992">
    <property type="entry name" value="EF-hand-dom_pair"/>
</dbReference>
<evidence type="ECO:0000259" key="7">
    <source>
        <dbReference type="PROSITE" id="PS50222"/>
    </source>
</evidence>
<feature type="coiled-coil region" evidence="4">
    <location>
        <begin position="258"/>
        <end position="304"/>
    </location>
</feature>
<dbReference type="SUPFAM" id="SSF47473">
    <property type="entry name" value="EF-hand"/>
    <property type="match status" value="1"/>
</dbReference>
<dbReference type="InterPro" id="IPR002048">
    <property type="entry name" value="EF_hand_dom"/>
</dbReference>
<evidence type="ECO:0008006" key="10">
    <source>
        <dbReference type="Google" id="ProtNLM"/>
    </source>
</evidence>
<dbReference type="PANTHER" id="PTHR45942">
    <property type="entry name" value="PROTEIN PHOSPATASE 3 REGULATORY SUBUNIT B ALPHA ISOFORM TYPE 1"/>
    <property type="match status" value="1"/>
</dbReference>
<evidence type="ECO:0000313" key="9">
    <source>
        <dbReference type="Proteomes" id="UP000789595"/>
    </source>
</evidence>
<keyword evidence="4" id="KW-0175">Coiled coil</keyword>
<keyword evidence="1" id="KW-0479">Metal-binding</keyword>
<accession>A0A8J2SZ55</accession>